<sequence length="680" mass="77518">MSKSEIANEFLSDLVVHSKYANIVPEEHRKQTWEECVAELEKMFINDYPHLEGEIRENMKMVYSKKVFPSMRSIQFGGLPISYNPTRIYNCSALLLNDTKCFSEIMHILLSGTGIGVSIQKRHIDNLPEVKKPTKKKRFLISDSIEGWADAVRMLCYSYLRGNPYPEFDYRDIRPKGSIIKKLNCYAPGHERLKKSIEQIDKVFKTAVGRKLTPLECLDISCFIGDAVVSGGVRMAAMIMFFDKDDEAIMTAKSNVPLRSAVVESEDDKNWYIKVEPKNIDDFYGDESRVITVRKKFGDFDNSWDFDNICKNLSASWYYVHPQRAMSNNSAVLHRDDTTREELEKLMRIADSNKSGEPGLFWTNDYDMISNPCGEIALNDCQFCNLSTIVAYDIRTQEEFNRRARVASFIGTLQAGYTNFHYLRPKWKEQTEKEALLGVSLTGIASGTILSLNETEAALCAVEENKRVAKLIGVNEAQRVTTIKPEGTSTIVAGVFGSGIHSAHAEYYVRNIRILKSDPVYTYLKINAPDFLDDEYSDKDKAVFSVPMRANHDCIFRTESTFDLLERIKRFNENWIAPGHISGANKHNVSSTVYVKDGEIDKVIEWMWDNRNSYSGLTILPFDGGTYKQAPFQDITKEEYEQMLEKFPTNLDLSKVYIEDIKTTQFEYACAGGACEVKSV</sequence>
<name>A0A8S5VU47_9CAUD</name>
<dbReference type="EMBL" id="BK035393">
    <property type="protein sequence ID" value="DAG97892.1"/>
    <property type="molecule type" value="Genomic_DNA"/>
</dbReference>
<evidence type="ECO:0000256" key="3">
    <source>
        <dbReference type="ARBA" id="ARBA00023002"/>
    </source>
</evidence>
<proteinExistence type="predicted"/>
<keyword evidence="3" id="KW-0560">Oxidoreductase</keyword>
<protein>
    <submittedName>
        <fullName evidence="5">Uncharacterized protein</fullName>
    </submittedName>
</protein>
<reference evidence="5" key="1">
    <citation type="journal article" date="2021" name="Proc. Natl. Acad. Sci. U.S.A.">
        <title>A Catalog of Tens of Thousands of Viruses from Human Metagenomes Reveals Hidden Associations with Chronic Diseases.</title>
        <authorList>
            <person name="Tisza M.J."/>
            <person name="Buck C.B."/>
        </authorList>
    </citation>
    <scope>NUCLEOTIDE SEQUENCE</scope>
    <source>
        <strain evidence="5">CtASH1</strain>
    </source>
</reference>
<evidence type="ECO:0000256" key="4">
    <source>
        <dbReference type="ARBA" id="ARBA00023285"/>
    </source>
</evidence>
<evidence type="ECO:0000256" key="2">
    <source>
        <dbReference type="ARBA" id="ARBA00022628"/>
    </source>
</evidence>
<dbReference type="PANTHER" id="PTHR43371">
    <property type="entry name" value="VITAMIN B12-DEPENDENT RIBONUCLEOTIDE REDUCTASE"/>
    <property type="match status" value="1"/>
</dbReference>
<accession>A0A8S5VU47</accession>
<dbReference type="SUPFAM" id="SSF51998">
    <property type="entry name" value="PFL-like glycyl radical enzymes"/>
    <property type="match status" value="1"/>
</dbReference>
<keyword evidence="2" id="KW-0846">Cobalamin</keyword>
<dbReference type="GO" id="GO:0031419">
    <property type="term" value="F:cobalamin binding"/>
    <property type="evidence" value="ECO:0007669"/>
    <property type="project" value="UniProtKB-KW"/>
</dbReference>
<evidence type="ECO:0000313" key="5">
    <source>
        <dbReference type="EMBL" id="DAG97892.1"/>
    </source>
</evidence>
<evidence type="ECO:0000256" key="1">
    <source>
        <dbReference type="ARBA" id="ARBA00001922"/>
    </source>
</evidence>
<comment type="cofactor">
    <cofactor evidence="1">
        <name>adenosylcob(III)alamin</name>
        <dbReference type="ChEBI" id="CHEBI:18408"/>
    </cofactor>
</comment>
<dbReference type="PANTHER" id="PTHR43371:SF1">
    <property type="entry name" value="RIBONUCLEOSIDE-DIPHOSPHATE REDUCTASE"/>
    <property type="match status" value="1"/>
</dbReference>
<dbReference type="GO" id="GO:0004748">
    <property type="term" value="F:ribonucleoside-diphosphate reductase activity, thioredoxin disulfide as acceptor"/>
    <property type="evidence" value="ECO:0007669"/>
    <property type="project" value="TreeGrafter"/>
</dbReference>
<dbReference type="Gene3D" id="3.20.70.20">
    <property type="match status" value="2"/>
</dbReference>
<organism evidence="5">
    <name type="scientific">Ackermannviridae sp</name>
    <dbReference type="NCBI Taxonomy" id="2831612"/>
    <lineage>
        <taxon>Viruses</taxon>
        <taxon>Duplodnaviria</taxon>
        <taxon>Heunggongvirae</taxon>
        <taxon>Uroviricota</taxon>
        <taxon>Caudoviricetes</taxon>
        <taxon>Pantevenvirales</taxon>
        <taxon>Ackermannviridae</taxon>
    </lineage>
</organism>
<keyword evidence="4" id="KW-0170">Cobalt</keyword>
<dbReference type="InterPro" id="IPR050862">
    <property type="entry name" value="RdRp_reductase_class-2"/>
</dbReference>